<dbReference type="InterPro" id="IPR025948">
    <property type="entry name" value="HTH-like_dom"/>
</dbReference>
<feature type="domain" description="Integrase catalytic" evidence="2">
    <location>
        <begin position="192"/>
        <end position="359"/>
    </location>
</feature>
<evidence type="ECO:0000313" key="5">
    <source>
        <dbReference type="Proteomes" id="UP001180616"/>
    </source>
</evidence>
<dbReference type="RefSeq" id="WP_309540610.1">
    <property type="nucleotide sequence ID" value="NZ_CP133659.1"/>
</dbReference>
<dbReference type="InterPro" id="IPR048020">
    <property type="entry name" value="Transpos_IS3"/>
</dbReference>
<dbReference type="EMBL" id="CP133659">
    <property type="protein sequence ID" value="WMW64524.1"/>
    <property type="molecule type" value="Genomic_DNA"/>
</dbReference>
<evidence type="ECO:0000259" key="2">
    <source>
        <dbReference type="PROSITE" id="PS50994"/>
    </source>
</evidence>
<dbReference type="InterPro" id="IPR002514">
    <property type="entry name" value="Transposase_8"/>
</dbReference>
<dbReference type="PANTHER" id="PTHR47515">
    <property type="entry name" value="LOW CALCIUM RESPONSE LOCUS PROTEIN T"/>
    <property type="match status" value="1"/>
</dbReference>
<dbReference type="Gene3D" id="3.30.420.10">
    <property type="entry name" value="Ribonuclease H-like superfamily/Ribonuclease H"/>
    <property type="match status" value="1"/>
</dbReference>
<feature type="coiled-coil region" evidence="1">
    <location>
        <begin position="49"/>
        <end position="76"/>
    </location>
</feature>
<dbReference type="Pfam" id="PF13683">
    <property type="entry name" value="rve_3"/>
    <property type="match status" value="1"/>
</dbReference>
<keyword evidence="5" id="KW-1185">Reference proteome</keyword>
<dbReference type="InterPro" id="IPR001584">
    <property type="entry name" value="Integrase_cat-core"/>
</dbReference>
<sequence length="370" mass="42979">MKKSRFSESQIIRILKEADGGRKVVDICRENGVSQATYYQWRAKFGGMEASDIRRLKELEEENSKLKRMFANLSLENEALKDVIGKKALRPAEKRDLANFIHSEHGLSKRQACAVLGLSRTVYRYDPKPRDDSPIIEALLGLATRYPRYGFCKLFAVLRRHGFRWNHKRVYRVYCLLKMNLRRKGKKRLPSRNPQPLAVPPCANVCWSIDFMHDALASGQRFRTFNVLDDFSRECLGIEVDTNLPAARVLRVLDRIAAWRGLPAKLRMDNGPELISVLLADWAEKNGVALEFIQPGKPTQNSYIERFNKTYREEVLDFYLFKSLTEVREITENWLRQYNEERPHESLGDLPPAEFLMKNSPKEVSTFGWH</sequence>
<dbReference type="InterPro" id="IPR012337">
    <property type="entry name" value="RNaseH-like_sf"/>
</dbReference>
<dbReference type="SUPFAM" id="SSF53098">
    <property type="entry name" value="Ribonuclease H-like"/>
    <property type="match status" value="1"/>
</dbReference>
<evidence type="ECO:0000313" key="3">
    <source>
        <dbReference type="EMBL" id="WMW64524.1"/>
    </source>
</evidence>
<gene>
    <name evidence="4" type="ORF">KPS_001573</name>
    <name evidence="3" type="ORF">KPS_002557</name>
</gene>
<protein>
    <submittedName>
        <fullName evidence="3">IS3 family transposase</fullName>
    </submittedName>
</protein>
<dbReference type="Pfam" id="PF13276">
    <property type="entry name" value="HTH_21"/>
    <property type="match status" value="1"/>
</dbReference>
<dbReference type="NCBIfam" id="NF033516">
    <property type="entry name" value="transpos_IS3"/>
    <property type="match status" value="1"/>
</dbReference>
<proteinExistence type="predicted"/>
<dbReference type="Proteomes" id="UP001180616">
    <property type="component" value="Chromosome"/>
</dbReference>
<dbReference type="EMBL" id="CP133659">
    <property type="protein sequence ID" value="WMW66942.1"/>
    <property type="molecule type" value="Genomic_DNA"/>
</dbReference>
<dbReference type="Pfam" id="PF01527">
    <property type="entry name" value="HTH_Tnp_1"/>
    <property type="match status" value="1"/>
</dbReference>
<dbReference type="SUPFAM" id="SSF46689">
    <property type="entry name" value="Homeodomain-like"/>
    <property type="match status" value="1"/>
</dbReference>
<name>A0ABY9QYE8_9BACT</name>
<organism evidence="3 5">
    <name type="scientific">Nitratidesulfovibrio liaohensis</name>
    <dbReference type="NCBI Taxonomy" id="2604158"/>
    <lineage>
        <taxon>Bacteria</taxon>
        <taxon>Pseudomonadati</taxon>
        <taxon>Thermodesulfobacteriota</taxon>
        <taxon>Desulfovibrionia</taxon>
        <taxon>Desulfovibrionales</taxon>
        <taxon>Desulfovibrionaceae</taxon>
        <taxon>Nitratidesulfovibrio</taxon>
    </lineage>
</organism>
<evidence type="ECO:0000313" key="4">
    <source>
        <dbReference type="EMBL" id="WMW66942.1"/>
    </source>
</evidence>
<dbReference type="PANTHER" id="PTHR47515:SF2">
    <property type="entry name" value="INTEGRASE CORE DOMAIN PROTEIN"/>
    <property type="match status" value="1"/>
</dbReference>
<evidence type="ECO:0000256" key="1">
    <source>
        <dbReference type="SAM" id="Coils"/>
    </source>
</evidence>
<accession>A0ABY9QYE8</accession>
<keyword evidence="1" id="KW-0175">Coiled coil</keyword>
<reference evidence="3" key="1">
    <citation type="submission" date="2023-09" db="EMBL/GenBank/DDBJ databases">
        <authorList>
            <consortium name="CW5 consortium"/>
            <person name="Lu C.-W."/>
        </authorList>
    </citation>
    <scope>NUCLEOTIDE SEQUENCE</scope>
    <source>
        <strain evidence="3">KPS</strain>
    </source>
</reference>
<dbReference type="InterPro" id="IPR036397">
    <property type="entry name" value="RNaseH_sf"/>
</dbReference>
<dbReference type="InterPro" id="IPR009057">
    <property type="entry name" value="Homeodomain-like_sf"/>
</dbReference>
<dbReference type="PROSITE" id="PS50994">
    <property type="entry name" value="INTEGRASE"/>
    <property type="match status" value="1"/>
</dbReference>